<dbReference type="InterPro" id="IPR002826">
    <property type="entry name" value="MptE-like"/>
</dbReference>
<evidence type="ECO:0000256" key="1">
    <source>
        <dbReference type="SAM" id="Coils"/>
    </source>
</evidence>
<proteinExistence type="predicted"/>
<dbReference type="GO" id="GO:0016740">
    <property type="term" value="F:transferase activity"/>
    <property type="evidence" value="ECO:0007669"/>
    <property type="project" value="UniProtKB-KW"/>
</dbReference>
<evidence type="ECO:0000259" key="2">
    <source>
        <dbReference type="Pfam" id="PF01973"/>
    </source>
</evidence>
<dbReference type="Pfam" id="PF01973">
    <property type="entry name" value="MptE-like"/>
    <property type="match status" value="1"/>
</dbReference>
<dbReference type="AlphaFoldDB" id="A0A5Y4WUS5"/>
<evidence type="ECO:0000313" key="3">
    <source>
        <dbReference type="EMBL" id="ECK2491007.1"/>
    </source>
</evidence>
<accession>A0A5Y4WUS5</accession>
<comment type="caution">
    <text evidence="3">The sequence shown here is derived from an EMBL/GenBank/DDBJ whole genome shotgun (WGS) entry which is preliminary data.</text>
</comment>
<name>A0A5Y4WUS5_CAMJU</name>
<dbReference type="EMBL" id="AAJBCB010000016">
    <property type="protein sequence ID" value="ECK2491007.1"/>
    <property type="molecule type" value="Genomic_DNA"/>
</dbReference>
<sequence length="653" mass="76705">MTFTPTQKELFNKNIEALSNILLKESLKEIKSSKFELILGKDNLDINLKDTSIKNNGGGYNENLLYQDPIKELQTMLNTYNDKYLLYPVLYFYGFGNGVLFKALLQNKNHQHIVVFEKDIEIIWIMFHILDFSHELQNARLIVLNTNKLEIQDYNELCSFKPFFQFSRIYFLELMSHYYERFHEDVLELNKKLAENFKNSIVSHGNDPLDTLQGIEQFVYNLPQMITHPSYKELLSKRKGISDTAIIVSTGPSLTKQLPLLKKYASKATIFCADSSYPILAKHGIKPDYVLSLERIPLTSEFFNNDFGEFDKDIMFIVKSVTHPHTIKYLQKNNRAFILVSTYASFIQYLKLDYFGYFNMGKSVANMSYLLTEYLNYKNIILIGQDLAYAKDGFSHTKDYKNLDKHEGHFQRDKGKFQCLAYGGNGKVESSRIWTMFRLIFENDINYFQKLFNITTYNCTEGGARIEGTIEKPFLWACENLLDKDLNKPFEKLEPLSLNKQNEFLLKAYYKVCKSIKHCRDFSKILSNDFENIQSIYLSLNEKEEDINLAIEKIDEFKNKLEDIKQMQDLYEILGPLLTQFELNLARIYVLNPKTKEDAFNKSILWIKEHLEFMELVYGHIKAQENALIKNILPLEEKLKERKLDKWMERVRK</sequence>
<reference evidence="3" key="1">
    <citation type="submission" date="2019-07" db="EMBL/GenBank/DDBJ databases">
        <authorList>
            <consortium name="NARMS: The National Antimicrobial Resistance Monitoring System"/>
        </authorList>
    </citation>
    <scope>NUCLEOTIDE SEQUENCE</scope>
    <source>
        <strain evidence="3">FSIS11923239</strain>
    </source>
</reference>
<protein>
    <submittedName>
        <fullName evidence="3">Motility associated factor glycosyltransferase family protein</fullName>
    </submittedName>
</protein>
<keyword evidence="3" id="KW-0808">Transferase</keyword>
<dbReference type="PANTHER" id="PTHR41786">
    <property type="entry name" value="MOTILITY ACCESSORY FACTOR MAF"/>
    <property type="match status" value="1"/>
</dbReference>
<organism evidence="3">
    <name type="scientific">Campylobacter jejuni</name>
    <dbReference type="NCBI Taxonomy" id="197"/>
    <lineage>
        <taxon>Bacteria</taxon>
        <taxon>Pseudomonadati</taxon>
        <taxon>Campylobacterota</taxon>
        <taxon>Epsilonproteobacteria</taxon>
        <taxon>Campylobacterales</taxon>
        <taxon>Campylobacteraceae</taxon>
        <taxon>Campylobacter</taxon>
    </lineage>
</organism>
<gene>
    <name evidence="3" type="ORF">FQV79_08290</name>
</gene>
<feature type="domain" description="6-hydroxymethylpterin diphosphokinase MptE-like" evidence="2">
    <location>
        <begin position="217"/>
        <end position="391"/>
    </location>
</feature>
<feature type="coiled-coil region" evidence="1">
    <location>
        <begin position="540"/>
        <end position="567"/>
    </location>
</feature>
<keyword evidence="1" id="KW-0175">Coiled coil</keyword>
<dbReference type="PANTHER" id="PTHR41786:SF1">
    <property type="entry name" value="6-HYDROXYMETHYLPTERIN DIPHOSPHOKINASE MPTE-LIKE DOMAIN-CONTAINING PROTEIN"/>
    <property type="match status" value="1"/>
</dbReference>